<sequence>MNNFTMSHLGVMVDMAGCPNRCRHCWLGAHKNGHMNIKEFQEIASQFKSWRDENGKGISEWSFFSWWREPDYHKDYRHLWELEKALSSPECAERFELLSTWRLARDDSYAAWAATLGPKVCQITFFGMEDTTDWGMRRKGAFKDQITATERCIEVGIAPRWQLFLTKRCLPELEDFLRLMHELDLWHRCEKIGRKFEFFIGGMTPEGCGYELEAERLEQPDLERIPRELVTLSRDGLCMLGRPESELVQELLQESKPPRMGASFPSVAIDADYDVYPNIAEPASWWRLGNLETDGVDQIMDTLFCGATPGMIANQTIAVSALAGQYGVADSQKLYNKGDLICRFMHQWGIDSLK</sequence>
<evidence type="ECO:0000256" key="3">
    <source>
        <dbReference type="ARBA" id="ARBA00023004"/>
    </source>
</evidence>
<keyword evidence="4" id="KW-0411">Iron-sulfur</keyword>
<evidence type="ECO:0000313" key="6">
    <source>
        <dbReference type="EMBL" id="HIU29865.1"/>
    </source>
</evidence>
<dbReference type="SFLD" id="SFLDS00029">
    <property type="entry name" value="Radical_SAM"/>
    <property type="match status" value="1"/>
</dbReference>
<dbReference type="AlphaFoldDB" id="A0A9D1IAC8"/>
<evidence type="ECO:0000259" key="5">
    <source>
        <dbReference type="Pfam" id="PF04055"/>
    </source>
</evidence>
<keyword evidence="2" id="KW-0479">Metal-binding</keyword>
<comment type="caution">
    <text evidence="6">The sequence shown here is derived from an EMBL/GenBank/DDBJ whole genome shotgun (WGS) entry which is preliminary data.</text>
</comment>
<keyword evidence="1" id="KW-0949">S-adenosyl-L-methionine</keyword>
<dbReference type="Proteomes" id="UP000824089">
    <property type="component" value="Unassembled WGS sequence"/>
</dbReference>
<gene>
    <name evidence="6" type="ORF">IAD50_06155</name>
</gene>
<accession>A0A9D1IAC8</accession>
<name>A0A9D1IAC8_9CLOT</name>
<dbReference type="SUPFAM" id="SSF102114">
    <property type="entry name" value="Radical SAM enzymes"/>
    <property type="match status" value="1"/>
</dbReference>
<protein>
    <submittedName>
        <fullName evidence="6">Radical SAM protein</fullName>
    </submittedName>
</protein>
<evidence type="ECO:0000256" key="4">
    <source>
        <dbReference type="ARBA" id="ARBA00023014"/>
    </source>
</evidence>
<dbReference type="InterPro" id="IPR007197">
    <property type="entry name" value="rSAM"/>
</dbReference>
<dbReference type="GO" id="GO:0051536">
    <property type="term" value="F:iron-sulfur cluster binding"/>
    <property type="evidence" value="ECO:0007669"/>
    <property type="project" value="UniProtKB-KW"/>
</dbReference>
<keyword evidence="3" id="KW-0408">Iron</keyword>
<dbReference type="GO" id="GO:0046872">
    <property type="term" value="F:metal ion binding"/>
    <property type="evidence" value="ECO:0007669"/>
    <property type="project" value="UniProtKB-KW"/>
</dbReference>
<dbReference type="InterPro" id="IPR058240">
    <property type="entry name" value="rSAM_sf"/>
</dbReference>
<evidence type="ECO:0000256" key="1">
    <source>
        <dbReference type="ARBA" id="ARBA00022691"/>
    </source>
</evidence>
<evidence type="ECO:0000256" key="2">
    <source>
        <dbReference type="ARBA" id="ARBA00022723"/>
    </source>
</evidence>
<evidence type="ECO:0000313" key="7">
    <source>
        <dbReference type="Proteomes" id="UP000824089"/>
    </source>
</evidence>
<dbReference type="GO" id="GO:0003824">
    <property type="term" value="F:catalytic activity"/>
    <property type="evidence" value="ECO:0007669"/>
    <property type="project" value="InterPro"/>
</dbReference>
<proteinExistence type="predicted"/>
<reference evidence="6" key="1">
    <citation type="submission" date="2020-10" db="EMBL/GenBank/DDBJ databases">
        <authorList>
            <person name="Gilroy R."/>
        </authorList>
    </citation>
    <scope>NUCLEOTIDE SEQUENCE</scope>
    <source>
        <strain evidence="6">CHK195-4489</strain>
    </source>
</reference>
<dbReference type="InterPro" id="IPR013785">
    <property type="entry name" value="Aldolase_TIM"/>
</dbReference>
<dbReference type="Gene3D" id="3.20.20.70">
    <property type="entry name" value="Aldolase class I"/>
    <property type="match status" value="1"/>
</dbReference>
<feature type="domain" description="Radical SAM core" evidence="5">
    <location>
        <begin position="15"/>
        <end position="158"/>
    </location>
</feature>
<reference evidence="6" key="2">
    <citation type="journal article" date="2021" name="PeerJ">
        <title>Extensive microbial diversity within the chicken gut microbiome revealed by metagenomics and culture.</title>
        <authorList>
            <person name="Gilroy R."/>
            <person name="Ravi A."/>
            <person name="Getino M."/>
            <person name="Pursley I."/>
            <person name="Horton D.L."/>
            <person name="Alikhan N.F."/>
            <person name="Baker D."/>
            <person name="Gharbi K."/>
            <person name="Hall N."/>
            <person name="Watson M."/>
            <person name="Adriaenssens E.M."/>
            <person name="Foster-Nyarko E."/>
            <person name="Jarju S."/>
            <person name="Secka A."/>
            <person name="Antonio M."/>
            <person name="Oren A."/>
            <person name="Chaudhuri R.R."/>
            <person name="La Ragione R."/>
            <person name="Hildebrand F."/>
            <person name="Pallen M.J."/>
        </authorList>
    </citation>
    <scope>NUCLEOTIDE SEQUENCE</scope>
    <source>
        <strain evidence="6">CHK195-4489</strain>
    </source>
</reference>
<organism evidence="6 7">
    <name type="scientific">Candidatus Egerieisoma faecipullorum</name>
    <dbReference type="NCBI Taxonomy" id="2840963"/>
    <lineage>
        <taxon>Bacteria</taxon>
        <taxon>Bacillati</taxon>
        <taxon>Bacillota</taxon>
        <taxon>Clostridia</taxon>
        <taxon>Eubacteriales</taxon>
        <taxon>Clostridiaceae</taxon>
        <taxon>Clostridiaceae incertae sedis</taxon>
        <taxon>Candidatus Egerieisoma</taxon>
    </lineage>
</organism>
<dbReference type="Pfam" id="PF04055">
    <property type="entry name" value="Radical_SAM"/>
    <property type="match status" value="1"/>
</dbReference>
<dbReference type="EMBL" id="DVMM01000129">
    <property type="protein sequence ID" value="HIU29865.1"/>
    <property type="molecule type" value="Genomic_DNA"/>
</dbReference>